<feature type="compositionally biased region" description="Low complexity" evidence="1">
    <location>
        <begin position="120"/>
        <end position="134"/>
    </location>
</feature>
<accession>A0A5J4Z6Y7</accession>
<dbReference type="Proteomes" id="UP000324585">
    <property type="component" value="Unassembled WGS sequence"/>
</dbReference>
<feature type="region of interest" description="Disordered" evidence="1">
    <location>
        <begin position="1"/>
        <end position="93"/>
    </location>
</feature>
<feature type="region of interest" description="Disordered" evidence="1">
    <location>
        <begin position="382"/>
        <end position="447"/>
    </location>
</feature>
<feature type="region of interest" description="Disordered" evidence="1">
    <location>
        <begin position="463"/>
        <end position="511"/>
    </location>
</feature>
<feature type="compositionally biased region" description="Polar residues" evidence="1">
    <location>
        <begin position="432"/>
        <end position="443"/>
    </location>
</feature>
<feature type="compositionally biased region" description="Gly residues" evidence="1">
    <location>
        <begin position="27"/>
        <end position="38"/>
    </location>
</feature>
<feature type="compositionally biased region" description="Basic residues" evidence="1">
    <location>
        <begin position="216"/>
        <end position="226"/>
    </location>
</feature>
<feature type="compositionally biased region" description="Low complexity" evidence="1">
    <location>
        <begin position="412"/>
        <end position="429"/>
    </location>
</feature>
<sequence>MDFDDEAPSSLRKINSLTDRVVAAREPGGGQDATGGGSRAVDGDDAQLSPKFERASSIDRGGTRGDVAGRDHDDKRKSPNQHRPGFSGKSMRSSSFKNFFAGRAANAASATHSPADESRYASSASSSGARSKSGILSKMESAVSMRSVLSPRASNMNQKSSKNFAALNEDGLGTEGTASPCGAPLISPSASVPQEDQQLRQQQQQQQPQQREGRSRARIRVARSKKEHAPSRDRQGAQRQSQNETASHDGEALLSSDADEDVFAHGGADDDVSFRRGRSATKKSPKQGRTGRGHAPSREPKNTQQAAVDGKEPEPSQVVSKAALRSKSPAPVSRKKPATGPSEAAGSSMPASPNLQKPDGAILGEQVVSSGEALDKEYSSYNSQAVVGGAGNQREERPSESPSRKFLGFKTASPARAASRQQAAGAGAPVTAGSTKTSESTCEAETLVAEDVVPDSLMRRFSMRKREVPAKESPTNSAQVGTSGPASTEASTIHASPRRTSLWFRRPKKEK</sequence>
<proteinExistence type="predicted"/>
<evidence type="ECO:0000313" key="3">
    <source>
        <dbReference type="Proteomes" id="UP000324585"/>
    </source>
</evidence>
<dbReference type="AlphaFoldDB" id="A0A5J4Z6Y7"/>
<evidence type="ECO:0000313" key="2">
    <source>
        <dbReference type="EMBL" id="KAA8499779.1"/>
    </source>
</evidence>
<gene>
    <name evidence="2" type="ORF">FVE85_7364</name>
</gene>
<dbReference type="EMBL" id="VRMN01000001">
    <property type="protein sequence ID" value="KAA8499779.1"/>
    <property type="molecule type" value="Genomic_DNA"/>
</dbReference>
<evidence type="ECO:0000256" key="1">
    <source>
        <dbReference type="SAM" id="MobiDB-lite"/>
    </source>
</evidence>
<feature type="compositionally biased region" description="Basic and acidic residues" evidence="1">
    <location>
        <begin position="227"/>
        <end position="236"/>
    </location>
</feature>
<feature type="compositionally biased region" description="Basic and acidic residues" evidence="1">
    <location>
        <begin position="393"/>
        <end position="403"/>
    </location>
</feature>
<feature type="compositionally biased region" description="Polar residues" evidence="1">
    <location>
        <begin position="152"/>
        <end position="163"/>
    </location>
</feature>
<keyword evidence="3" id="KW-1185">Reference proteome</keyword>
<feature type="compositionally biased region" description="Basic residues" evidence="1">
    <location>
        <begin position="275"/>
        <end position="292"/>
    </location>
</feature>
<reference evidence="3" key="1">
    <citation type="journal article" date="2019" name="Nat. Commun.">
        <title>Expansion of phycobilisome linker gene families in mesophilic red algae.</title>
        <authorList>
            <person name="Lee J."/>
            <person name="Kim D."/>
            <person name="Bhattacharya D."/>
            <person name="Yoon H.S."/>
        </authorList>
    </citation>
    <scope>NUCLEOTIDE SEQUENCE [LARGE SCALE GENOMIC DNA]</scope>
    <source>
        <strain evidence="3">CCMP 1328</strain>
    </source>
</reference>
<organism evidence="2 3">
    <name type="scientific">Porphyridium purpureum</name>
    <name type="common">Red alga</name>
    <name type="synonym">Porphyridium cruentum</name>
    <dbReference type="NCBI Taxonomy" id="35688"/>
    <lineage>
        <taxon>Eukaryota</taxon>
        <taxon>Rhodophyta</taxon>
        <taxon>Bangiophyceae</taxon>
        <taxon>Porphyridiales</taxon>
        <taxon>Porphyridiaceae</taxon>
        <taxon>Porphyridium</taxon>
    </lineage>
</organism>
<feature type="region of interest" description="Disordered" evidence="1">
    <location>
        <begin position="105"/>
        <end position="368"/>
    </location>
</feature>
<feature type="compositionally biased region" description="Polar residues" evidence="1">
    <location>
        <begin position="473"/>
        <end position="494"/>
    </location>
</feature>
<name>A0A5J4Z6Y7_PORPP</name>
<comment type="caution">
    <text evidence="2">The sequence shown here is derived from an EMBL/GenBank/DDBJ whole genome shotgun (WGS) entry which is preliminary data.</text>
</comment>
<feature type="compositionally biased region" description="Basic and acidic residues" evidence="1">
    <location>
        <begin position="51"/>
        <end position="77"/>
    </location>
</feature>
<protein>
    <submittedName>
        <fullName evidence="2">Uncharacterized protein</fullName>
    </submittedName>
</protein>
<feature type="compositionally biased region" description="Low complexity" evidence="1">
    <location>
        <begin position="194"/>
        <end position="210"/>
    </location>
</feature>